<evidence type="ECO:0000313" key="2">
    <source>
        <dbReference type="EMBL" id="ETW19979.1"/>
    </source>
</evidence>
<name>A0A024VBX7_PLAFA</name>
<gene>
    <name evidence="2" type="ORF">PFFVO_01114</name>
</gene>
<evidence type="ECO:0000256" key="1">
    <source>
        <dbReference type="SAM" id="MobiDB-lite"/>
    </source>
</evidence>
<dbReference type="Proteomes" id="UP000030690">
    <property type="component" value="Unassembled WGS sequence"/>
</dbReference>
<organism evidence="2 3">
    <name type="scientific">Plasmodium falciparum Vietnam Oak-Knoll</name>
    <name type="common">FVO</name>
    <dbReference type="NCBI Taxonomy" id="1036723"/>
    <lineage>
        <taxon>Eukaryota</taxon>
        <taxon>Sar</taxon>
        <taxon>Alveolata</taxon>
        <taxon>Apicomplexa</taxon>
        <taxon>Aconoidasida</taxon>
        <taxon>Haemosporida</taxon>
        <taxon>Plasmodiidae</taxon>
        <taxon>Plasmodium</taxon>
        <taxon>Plasmodium (Laverania)</taxon>
    </lineage>
</organism>
<sequence>MGKSSNKKKKIYQNVAKIKLNNKPSLKWRLINKESNFFDKAFEENLMSFQKMSLNENDYSLEKENHMETKIVHVVKKLKKKKKKKKIKIRGRKKKSIIKGRRKYKCS</sequence>
<dbReference type="OrthoDB" id="372620at2759"/>
<dbReference type="EMBL" id="KI925033">
    <property type="protein sequence ID" value="ETW19979.1"/>
    <property type="molecule type" value="Genomic_DNA"/>
</dbReference>
<accession>A0A024VBX7</accession>
<dbReference type="AlphaFoldDB" id="A0A024VBX7"/>
<feature type="region of interest" description="Disordered" evidence="1">
    <location>
        <begin position="76"/>
        <end position="107"/>
    </location>
</feature>
<reference evidence="2 3" key="2">
    <citation type="submission" date="2013-02" db="EMBL/GenBank/DDBJ databases">
        <title>The Genome Sequence of Plasmodium falciparum Vietnam Oak-Knoll (FVO).</title>
        <authorList>
            <consortium name="The Broad Institute Genome Sequencing Platform"/>
            <consortium name="The Broad Institute Genome Sequencing Center for Infectious Disease"/>
            <person name="Neafsey D."/>
            <person name="Cheeseman I."/>
            <person name="Volkman S."/>
            <person name="Adams J."/>
            <person name="Walker B."/>
            <person name="Young S.K."/>
            <person name="Zeng Q."/>
            <person name="Gargeya S."/>
            <person name="Fitzgerald M."/>
            <person name="Haas B."/>
            <person name="Abouelleil A."/>
            <person name="Alvarado L."/>
            <person name="Arachchi H.M."/>
            <person name="Berlin A.M."/>
            <person name="Chapman S.B."/>
            <person name="Dewar J."/>
            <person name="Goldberg J."/>
            <person name="Griggs A."/>
            <person name="Gujja S."/>
            <person name="Hansen M."/>
            <person name="Howarth C."/>
            <person name="Imamovic A."/>
            <person name="Larimer J."/>
            <person name="McCowan C."/>
            <person name="Murphy C."/>
            <person name="Neiman D."/>
            <person name="Pearson M."/>
            <person name="Priest M."/>
            <person name="Roberts A."/>
            <person name="Saif S."/>
            <person name="Shea T."/>
            <person name="Sisk P."/>
            <person name="Sykes S."/>
            <person name="Wortman J."/>
            <person name="Nusbaum C."/>
            <person name="Birren B."/>
        </authorList>
    </citation>
    <scope>NUCLEOTIDE SEQUENCE [LARGE SCALE GENOMIC DNA]</scope>
    <source>
        <strain evidence="3">Vietnam Oak-Knoll (FVO)</strain>
    </source>
</reference>
<protein>
    <submittedName>
        <fullName evidence="2">Uncharacterized protein</fullName>
    </submittedName>
</protein>
<proteinExistence type="predicted"/>
<evidence type="ECO:0000313" key="3">
    <source>
        <dbReference type="Proteomes" id="UP000030690"/>
    </source>
</evidence>
<reference evidence="2 3" key="1">
    <citation type="submission" date="2013-02" db="EMBL/GenBank/DDBJ databases">
        <title>The Genome Annotation of Plasmodium falciparum Vietnam Oak-Knoll (FVO).</title>
        <authorList>
            <consortium name="The Broad Institute Genome Sequencing Platform"/>
            <consortium name="The Broad Institute Genome Sequencing Center for Infectious Disease"/>
            <person name="Neafsey D."/>
            <person name="Hoffman S."/>
            <person name="Volkman S."/>
            <person name="Rosenthal P."/>
            <person name="Walker B."/>
            <person name="Young S.K."/>
            <person name="Zeng Q."/>
            <person name="Gargeya S."/>
            <person name="Fitzgerald M."/>
            <person name="Haas B."/>
            <person name="Abouelleil A."/>
            <person name="Allen A.W."/>
            <person name="Alvarado L."/>
            <person name="Arachchi H.M."/>
            <person name="Berlin A.M."/>
            <person name="Chapman S.B."/>
            <person name="Gainer-Dewar J."/>
            <person name="Goldberg J."/>
            <person name="Griggs A."/>
            <person name="Gujja S."/>
            <person name="Hansen M."/>
            <person name="Howarth C."/>
            <person name="Imamovic A."/>
            <person name="Ireland A."/>
            <person name="Larimer J."/>
            <person name="McCowan C."/>
            <person name="Murphy C."/>
            <person name="Pearson M."/>
            <person name="Poon T.W."/>
            <person name="Priest M."/>
            <person name="Roberts A."/>
            <person name="Saif S."/>
            <person name="Shea T."/>
            <person name="Sisk P."/>
            <person name="Sykes S."/>
            <person name="Wortman J."/>
            <person name="Nusbaum C."/>
            <person name="Birren B."/>
        </authorList>
    </citation>
    <scope>NUCLEOTIDE SEQUENCE [LARGE SCALE GENOMIC DNA]</scope>
    <source>
        <strain evidence="3">Vietnam Oak-Knoll (FVO)</strain>
    </source>
</reference>